<dbReference type="OrthoDB" id="10315847at2759"/>
<accession>A0A1R1Y5G7</accession>
<reference evidence="2 3" key="1">
    <citation type="submission" date="2017-01" db="EMBL/GenBank/DDBJ databases">
        <authorList>
            <person name="Mah S.A."/>
            <person name="Swanson W.J."/>
            <person name="Moy G.W."/>
            <person name="Vacquier V.D."/>
        </authorList>
    </citation>
    <scope>NUCLEOTIDE SEQUENCE [LARGE SCALE GENOMIC DNA]</scope>
    <source>
        <strain evidence="2 3">GSMNP</strain>
    </source>
</reference>
<proteinExistence type="predicted"/>
<gene>
    <name evidence="2" type="ORF">AYI70_g3084</name>
</gene>
<dbReference type="EMBL" id="LSSN01000840">
    <property type="protein sequence ID" value="OMJ22099.1"/>
    <property type="molecule type" value="Genomic_DNA"/>
</dbReference>
<name>A0A1R1Y5G7_9FUNG</name>
<keyword evidence="3" id="KW-1185">Reference proteome</keyword>
<feature type="compositionally biased region" description="Polar residues" evidence="1">
    <location>
        <begin position="41"/>
        <end position="74"/>
    </location>
</feature>
<organism evidence="2 3">
    <name type="scientific">Smittium culicis</name>
    <dbReference type="NCBI Taxonomy" id="133412"/>
    <lineage>
        <taxon>Eukaryota</taxon>
        <taxon>Fungi</taxon>
        <taxon>Fungi incertae sedis</taxon>
        <taxon>Zoopagomycota</taxon>
        <taxon>Kickxellomycotina</taxon>
        <taxon>Harpellomycetes</taxon>
        <taxon>Harpellales</taxon>
        <taxon>Legeriomycetaceae</taxon>
        <taxon>Smittium</taxon>
    </lineage>
</organism>
<sequence>MPQVSQIDLKKRSISETNGFYQENTPEFTKKVRAPPKKSPLSVSSIIDTPQNNSTHKIPPTQNSSPHQNKNNNTVEYSNRKFAFTFHLILYLPPLSSYTIII</sequence>
<dbReference type="AlphaFoldDB" id="A0A1R1Y5G7"/>
<comment type="caution">
    <text evidence="2">The sequence shown here is derived from an EMBL/GenBank/DDBJ whole genome shotgun (WGS) entry which is preliminary data.</text>
</comment>
<dbReference type="Proteomes" id="UP000187283">
    <property type="component" value="Unassembled WGS sequence"/>
</dbReference>
<feature type="compositionally biased region" description="Polar residues" evidence="1">
    <location>
        <begin position="15"/>
        <end position="27"/>
    </location>
</feature>
<evidence type="ECO:0000313" key="3">
    <source>
        <dbReference type="Proteomes" id="UP000187283"/>
    </source>
</evidence>
<protein>
    <submittedName>
        <fullName evidence="2">Uncharacterized protein</fullName>
    </submittedName>
</protein>
<evidence type="ECO:0000256" key="1">
    <source>
        <dbReference type="SAM" id="MobiDB-lite"/>
    </source>
</evidence>
<evidence type="ECO:0000313" key="2">
    <source>
        <dbReference type="EMBL" id="OMJ22099.1"/>
    </source>
</evidence>
<feature type="region of interest" description="Disordered" evidence="1">
    <location>
        <begin position="15"/>
        <end position="74"/>
    </location>
</feature>